<evidence type="ECO:0000256" key="9">
    <source>
        <dbReference type="ARBA" id="ARBA00023180"/>
    </source>
</evidence>
<keyword evidence="6" id="KW-0472">Membrane</keyword>
<keyword evidence="5" id="KW-1133">Transmembrane helix</keyword>
<dbReference type="Gene3D" id="2.130.10.30">
    <property type="entry name" value="Regulator of chromosome condensation 1/beta-lactamase-inhibitor protein II"/>
    <property type="match status" value="2"/>
</dbReference>
<evidence type="ECO:0000256" key="12">
    <source>
        <dbReference type="SAM" id="SignalP"/>
    </source>
</evidence>
<organism evidence="13">
    <name type="scientific">Achlya hypogyna</name>
    <name type="common">Oomycete</name>
    <name type="synonym">Protoachlya hypogyna</name>
    <dbReference type="NCBI Taxonomy" id="1202772"/>
    <lineage>
        <taxon>Eukaryota</taxon>
        <taxon>Sar</taxon>
        <taxon>Stramenopiles</taxon>
        <taxon>Oomycota</taxon>
        <taxon>Saprolegniomycetes</taxon>
        <taxon>Saprolegniales</taxon>
        <taxon>Achlyaceae</taxon>
        <taxon>Achlya</taxon>
    </lineage>
</organism>
<dbReference type="InterPro" id="IPR009091">
    <property type="entry name" value="RCC1/BLIP-II"/>
</dbReference>
<sequence>MRWHGLRWLGVALWVLRAVATEDEGEYEYEIETDIADEEESTPLFGRSPAIQHLDIDDTTVSAGIGHTCAIHSVSAADFGGKVLCWGEDMLGQSSPPDAEFIQVSCGRFHSCGVKLDETVECWGDPNHAMTPEGLFVQVSCGDFHTCGILKDGTLSCWGVNYDGQLDAPTGKYVQVSCGQVLRATQHASPKVVVGALVRLGCRRYRDMLGCQSPRKEVYQIVGQSTAPANYKFLQVSAAPGDFSCGVTVKNQIRCWGENHRRQLDAPLGSYLLVSTSRLSACGIKVRAFELHKERRVEDKHVVCWGLREGVTSVPPTMRLDELTLGWDHGCGIASDSGKVICWGNPSDDRLAIPPQLLS</sequence>
<reference evidence="13" key="1">
    <citation type="journal article" date="2014" name="Genome Biol. Evol.">
        <title>The secreted proteins of Achlya hypogyna and Thraustotheca clavata identify the ancestral oomycete secretome and reveal gene acquisitions by horizontal gene transfer.</title>
        <authorList>
            <person name="Misner I."/>
            <person name="Blouin N."/>
            <person name="Leonard G."/>
            <person name="Richards T.A."/>
            <person name="Lane C.E."/>
        </authorList>
    </citation>
    <scope>NUCLEOTIDE SEQUENCE</scope>
    <source>
        <strain evidence="13">ATCC 48635</strain>
    </source>
</reference>
<dbReference type="GO" id="GO:0004674">
    <property type="term" value="F:protein serine/threonine kinase activity"/>
    <property type="evidence" value="ECO:0007669"/>
    <property type="project" value="UniProtKB-KW"/>
</dbReference>
<evidence type="ECO:0000256" key="2">
    <source>
        <dbReference type="ARBA" id="ARBA00012513"/>
    </source>
</evidence>
<evidence type="ECO:0000256" key="11">
    <source>
        <dbReference type="ARBA" id="ARBA00048679"/>
    </source>
</evidence>
<name>A0A0A7CNS9_ACHHY</name>
<comment type="catalytic activity">
    <reaction evidence="10">
        <text>L-threonyl-[protein] + ATP = O-phospho-L-threonyl-[protein] + ADP + H(+)</text>
        <dbReference type="Rhea" id="RHEA:46608"/>
        <dbReference type="Rhea" id="RHEA-COMP:11060"/>
        <dbReference type="Rhea" id="RHEA-COMP:11605"/>
        <dbReference type="ChEBI" id="CHEBI:15378"/>
        <dbReference type="ChEBI" id="CHEBI:30013"/>
        <dbReference type="ChEBI" id="CHEBI:30616"/>
        <dbReference type="ChEBI" id="CHEBI:61977"/>
        <dbReference type="ChEBI" id="CHEBI:456216"/>
        <dbReference type="EC" id="2.7.11.1"/>
    </reaction>
</comment>
<accession>A0A0A7CNS9</accession>
<keyword evidence="9" id="KW-0325">Glycoprotein</keyword>
<evidence type="ECO:0000256" key="5">
    <source>
        <dbReference type="ARBA" id="ARBA00022989"/>
    </source>
</evidence>
<evidence type="ECO:0000256" key="1">
    <source>
        <dbReference type="ARBA" id="ARBA00004479"/>
    </source>
</evidence>
<feature type="signal peptide" evidence="12">
    <location>
        <begin position="1"/>
        <end position="21"/>
    </location>
</feature>
<feature type="chain" id="PRO_5002026873" description="non-specific serine/threonine protein kinase" evidence="12">
    <location>
        <begin position="22"/>
        <end position="359"/>
    </location>
</feature>
<evidence type="ECO:0000256" key="10">
    <source>
        <dbReference type="ARBA" id="ARBA00047899"/>
    </source>
</evidence>
<dbReference type="PANTHER" id="PTHR47460:SF1">
    <property type="entry name" value="SERINE_THREONINE-PROTEIN KINASE-LIKE PROTEIN ACR4"/>
    <property type="match status" value="1"/>
</dbReference>
<dbReference type="SUPFAM" id="SSF50985">
    <property type="entry name" value="RCC1/BLIP-II"/>
    <property type="match status" value="1"/>
</dbReference>
<keyword evidence="4 12" id="KW-0732">Signal</keyword>
<dbReference type="AlphaFoldDB" id="A0A0A7CNS9"/>
<keyword evidence="7" id="KW-1015">Disulfide bond</keyword>
<dbReference type="EC" id="2.7.11.1" evidence="2"/>
<comment type="subcellular location">
    <subcellularLocation>
        <location evidence="1">Membrane</location>
        <topology evidence="1">Single-pass type I membrane protein</topology>
    </subcellularLocation>
</comment>
<proteinExistence type="predicted"/>
<evidence type="ECO:0000256" key="7">
    <source>
        <dbReference type="ARBA" id="ARBA00023157"/>
    </source>
</evidence>
<keyword evidence="8" id="KW-0675">Receptor</keyword>
<keyword evidence="3" id="KW-0812">Transmembrane</keyword>
<evidence type="ECO:0000256" key="4">
    <source>
        <dbReference type="ARBA" id="ARBA00022729"/>
    </source>
</evidence>
<evidence type="ECO:0000256" key="8">
    <source>
        <dbReference type="ARBA" id="ARBA00023170"/>
    </source>
</evidence>
<comment type="catalytic activity">
    <reaction evidence="11">
        <text>L-seryl-[protein] + ATP = O-phospho-L-seryl-[protein] + ADP + H(+)</text>
        <dbReference type="Rhea" id="RHEA:17989"/>
        <dbReference type="Rhea" id="RHEA-COMP:9863"/>
        <dbReference type="Rhea" id="RHEA-COMP:11604"/>
        <dbReference type="ChEBI" id="CHEBI:15378"/>
        <dbReference type="ChEBI" id="CHEBI:29999"/>
        <dbReference type="ChEBI" id="CHEBI:30616"/>
        <dbReference type="ChEBI" id="CHEBI:83421"/>
        <dbReference type="ChEBI" id="CHEBI:456216"/>
        <dbReference type="EC" id="2.7.11.1"/>
    </reaction>
</comment>
<protein>
    <recommendedName>
        <fullName evidence="2">non-specific serine/threonine protein kinase</fullName>
        <ecNumber evidence="2">2.7.11.1</ecNumber>
    </recommendedName>
</protein>
<dbReference type="EMBL" id="KM038750">
    <property type="protein sequence ID" value="AIG56211.1"/>
    <property type="molecule type" value="Genomic_DNA"/>
</dbReference>
<evidence type="ECO:0000256" key="6">
    <source>
        <dbReference type="ARBA" id="ARBA00023136"/>
    </source>
</evidence>
<evidence type="ECO:0000313" key="13">
    <source>
        <dbReference type="EMBL" id="AIG56211.1"/>
    </source>
</evidence>
<dbReference type="PANTHER" id="PTHR47460">
    <property type="entry name" value="SERINE/THREONINE-PROTEIN KINASE-LIKE PROTEIN ACR4"/>
    <property type="match status" value="1"/>
</dbReference>
<dbReference type="GO" id="GO:0016020">
    <property type="term" value="C:membrane"/>
    <property type="evidence" value="ECO:0007669"/>
    <property type="project" value="UniProtKB-SubCell"/>
</dbReference>
<dbReference type="Pfam" id="PF13540">
    <property type="entry name" value="RCC1_2"/>
    <property type="match status" value="2"/>
</dbReference>
<evidence type="ECO:0000256" key="3">
    <source>
        <dbReference type="ARBA" id="ARBA00022692"/>
    </source>
</evidence>